<dbReference type="RefSeq" id="WP_369753553.1">
    <property type="nucleotide sequence ID" value="NZ_CP165625.1"/>
</dbReference>
<sequence length="361" mass="42620">MSKEKLRIDKTCLNCNYVVDQRYCPNCGQENTISTKSFHHIFIHFFEDLTHYDNAFWRTIFYLFFKPAALTKAYLSGKRLTFLAPVRLYIFISFVTFLLLSLFPTSDTKEVTIPITIEKTQVNIPSIDSLHIEEKSVDGLTKVGILSQKNNDTIKKILLQTTKIDTTKINKKEVADFGYKSINELDSIQKNGAEKAKVSKTEYWFLKKWLAVKEENTNEEIIEKFSESFTHNLPKVLFMYMPVFAFILWVFHDKKKWYYFDNGIFTLHYFSFLLLLILTLFFIDKLFLLFGENPILTWVHFGLKSIGIFWMLYYFFPAHRRFYGEKIMISLLKSSVILLINVIIIIILMVLFALYTYINIH</sequence>
<feature type="transmembrane region" description="Helical" evidence="1">
    <location>
        <begin position="80"/>
        <end position="103"/>
    </location>
</feature>
<feature type="transmembrane region" description="Helical" evidence="1">
    <location>
        <begin position="336"/>
        <end position="358"/>
    </location>
</feature>
<dbReference type="EMBL" id="CP165625">
    <property type="protein sequence ID" value="XDU96329.1"/>
    <property type="molecule type" value="Genomic_DNA"/>
</dbReference>
<feature type="transmembrane region" description="Helical" evidence="1">
    <location>
        <begin position="233"/>
        <end position="251"/>
    </location>
</feature>
<feature type="transmembrane region" description="Helical" evidence="1">
    <location>
        <begin position="295"/>
        <end position="316"/>
    </location>
</feature>
<dbReference type="Pfam" id="PF12412">
    <property type="entry name" value="DUF3667"/>
    <property type="match status" value="1"/>
</dbReference>
<dbReference type="InterPro" id="IPR022134">
    <property type="entry name" value="DUF3667"/>
</dbReference>
<name>A0AB39W6N7_9FLAO</name>
<proteinExistence type="predicted"/>
<organism evidence="2">
    <name type="scientific">Flavobacterium sp. WC2409</name>
    <dbReference type="NCBI Taxonomy" id="3234139"/>
    <lineage>
        <taxon>Bacteria</taxon>
        <taxon>Pseudomonadati</taxon>
        <taxon>Bacteroidota</taxon>
        <taxon>Flavobacteriia</taxon>
        <taxon>Flavobacteriales</taxon>
        <taxon>Flavobacteriaceae</taxon>
        <taxon>Flavobacterium</taxon>
    </lineage>
</organism>
<protein>
    <submittedName>
        <fullName evidence="2">DUF3667 domain-containing protein</fullName>
    </submittedName>
</protein>
<evidence type="ECO:0000256" key="1">
    <source>
        <dbReference type="SAM" id="Phobius"/>
    </source>
</evidence>
<keyword evidence="1" id="KW-1133">Transmembrane helix</keyword>
<keyword evidence="1" id="KW-0812">Transmembrane</keyword>
<dbReference type="AlphaFoldDB" id="A0AB39W6N7"/>
<feature type="transmembrane region" description="Helical" evidence="1">
    <location>
        <begin position="263"/>
        <end position="283"/>
    </location>
</feature>
<accession>A0AB39W6N7</accession>
<keyword evidence="1" id="KW-0472">Membrane</keyword>
<gene>
    <name evidence="2" type="ORF">AB3G34_04280</name>
</gene>
<reference evidence="2" key="1">
    <citation type="submission" date="2024-07" db="EMBL/GenBank/DDBJ databases">
        <authorList>
            <person name="Biller S.J."/>
        </authorList>
    </citation>
    <scope>NUCLEOTIDE SEQUENCE</scope>
    <source>
        <strain evidence="2">WC2409</strain>
    </source>
</reference>
<evidence type="ECO:0000313" key="2">
    <source>
        <dbReference type="EMBL" id="XDU96329.1"/>
    </source>
</evidence>